<keyword evidence="10" id="KW-1185">Reference proteome</keyword>
<feature type="transmembrane region" description="Helical" evidence="6">
    <location>
        <begin position="775"/>
        <end position="798"/>
    </location>
</feature>
<dbReference type="RefSeq" id="WP_281751977.1">
    <property type="nucleotide sequence ID" value="NZ_BRVP01000003.1"/>
</dbReference>
<evidence type="ECO:0000313" key="9">
    <source>
        <dbReference type="EMBL" id="GLB51434.1"/>
    </source>
</evidence>
<sequence length="813" mass="92812">MLRNWIHIFIYNIKTNKLFTFLNVLGLSLGISGLIFSILYWNDEHEYNKWNPEKEKVFQVINDLSQIESSLGYWNTNTVPLSAYLQEELPYLDEFCYLDDYYTEDILSYNEKNEIVKITDAQSNFFSFFPFTFIKGTPQSALANRNCIAISESTAERLFGDKNPMDKIITYGKEKLTVKGVYKIPGKSSYAPEAVTNLIEELLKDNADSWGNFNYNLLVKLKDPSKGDGLKKAVENAYIEHRINPSAKKEGVTADEYVKEHGKIGVLVEPLETSRLYSVTSGYPEGKGNLQMLYIMIGLSVLILVLAIINYVNLATANALKRAKEVGVRKVIGATKQIIVQQFVFESALMILIGIIMSMALVEFTMPYYNEFLGKELSINGTQFYIQLIVVFVVLIILAGFLPALYVANFSTIKVLKGDYSRSNKGIGLRNTMLVLQFGIAAFFITGSYIVNQQMNYVSDMDLGYNSNQVVQIYFRNPYDWREEGYRKKLLNKFNFMEQELKKIDGIEEMGAGAFSFDKGSNVSSSFSYKGKEIQGHNMGMDFNVLPMMGITLREGRFLSAEFAQDTVSNILINETAARLMKEDHPLGKEIPWRGDPLKIVGVVNDFHTSGPEEEIPPMVFFHFKTVEYMINNVHDVYIKIDPAKTEHVLAEVEKLWTQKIDTEFPFEYDFVDKKFARTYQQYTNQKNLFLLLNITVVIIALFGLYALASFSIERKMKEIAIRKTLGAETQRLLFALSKQYIVFCVIGFVIAIAPEYYLLSLWLDNFVSRIELSLFPFIVGFVSLMALTLVVVVLKAYMATSNVDLLKYIKYE</sequence>
<gene>
    <name evidence="9" type="ORF">NBRC110019_04730</name>
</gene>
<evidence type="ECO:0000256" key="1">
    <source>
        <dbReference type="ARBA" id="ARBA00004651"/>
    </source>
</evidence>
<keyword evidence="3 6" id="KW-0812">Transmembrane</keyword>
<keyword evidence="5 6" id="KW-0472">Membrane</keyword>
<feature type="transmembrane region" description="Helical" evidence="6">
    <location>
        <begin position="384"/>
        <end position="408"/>
    </location>
</feature>
<dbReference type="InterPro" id="IPR050250">
    <property type="entry name" value="Macrolide_Exporter_MacB"/>
</dbReference>
<evidence type="ECO:0000259" key="7">
    <source>
        <dbReference type="Pfam" id="PF02687"/>
    </source>
</evidence>
<proteinExistence type="predicted"/>
<dbReference type="GO" id="GO:0022857">
    <property type="term" value="F:transmembrane transporter activity"/>
    <property type="evidence" value="ECO:0007669"/>
    <property type="project" value="TreeGrafter"/>
</dbReference>
<feature type="transmembrane region" description="Helical" evidence="6">
    <location>
        <begin position="689"/>
        <end position="713"/>
    </location>
</feature>
<feature type="transmembrane region" description="Helical" evidence="6">
    <location>
        <begin position="429"/>
        <end position="451"/>
    </location>
</feature>
<reference evidence="9" key="1">
    <citation type="submission" date="2022-07" db="EMBL/GenBank/DDBJ databases">
        <title>Taxonomy of Novel Oxalotrophic and Methylotrophic Bacteria.</title>
        <authorList>
            <person name="Sahin N."/>
            <person name="Tani A."/>
        </authorList>
    </citation>
    <scope>NUCLEOTIDE SEQUENCE</scope>
    <source>
        <strain evidence="9">AM327</strain>
    </source>
</reference>
<feature type="domain" description="ABC3 transporter permease C-terminal" evidence="7">
    <location>
        <begin position="299"/>
        <end position="411"/>
    </location>
</feature>
<dbReference type="InterPro" id="IPR003838">
    <property type="entry name" value="ABC3_permease_C"/>
</dbReference>
<dbReference type="InterPro" id="IPR025857">
    <property type="entry name" value="MacB_PCD"/>
</dbReference>
<evidence type="ECO:0000256" key="5">
    <source>
        <dbReference type="ARBA" id="ARBA00023136"/>
    </source>
</evidence>
<comment type="caution">
    <text evidence="9">The sequence shown here is derived from an EMBL/GenBank/DDBJ whole genome shotgun (WGS) entry which is preliminary data.</text>
</comment>
<accession>A0A9W6B523</accession>
<feature type="transmembrane region" description="Helical" evidence="6">
    <location>
        <begin position="343"/>
        <end position="364"/>
    </location>
</feature>
<name>A0A9W6B523_9FLAO</name>
<feature type="domain" description="MacB-like periplasmic core" evidence="8">
    <location>
        <begin position="432"/>
        <end position="655"/>
    </location>
</feature>
<dbReference type="AlphaFoldDB" id="A0A9W6B523"/>
<feature type="transmembrane region" description="Helical" evidence="6">
    <location>
        <begin position="292"/>
        <end position="314"/>
    </location>
</feature>
<evidence type="ECO:0000256" key="4">
    <source>
        <dbReference type="ARBA" id="ARBA00022989"/>
    </source>
</evidence>
<dbReference type="Pfam" id="PF02687">
    <property type="entry name" value="FtsX"/>
    <property type="match status" value="2"/>
</dbReference>
<feature type="domain" description="ABC3 transporter permease C-terminal" evidence="7">
    <location>
        <begin position="694"/>
        <end position="801"/>
    </location>
</feature>
<keyword evidence="2" id="KW-1003">Cell membrane</keyword>
<feature type="transmembrane region" description="Helical" evidence="6">
    <location>
        <begin position="21"/>
        <end position="41"/>
    </location>
</feature>
<dbReference type="Pfam" id="PF12704">
    <property type="entry name" value="MacB_PCD"/>
    <property type="match status" value="2"/>
</dbReference>
<protein>
    <submittedName>
        <fullName evidence="9">ABC transporter permease</fullName>
    </submittedName>
</protein>
<comment type="subcellular location">
    <subcellularLocation>
        <location evidence="1">Cell membrane</location>
        <topology evidence="1">Multi-pass membrane protein</topology>
    </subcellularLocation>
</comment>
<dbReference type="EMBL" id="BRVP01000003">
    <property type="protein sequence ID" value="GLB51434.1"/>
    <property type="molecule type" value="Genomic_DNA"/>
</dbReference>
<evidence type="ECO:0000313" key="10">
    <source>
        <dbReference type="Proteomes" id="UP001143545"/>
    </source>
</evidence>
<feature type="domain" description="MacB-like periplasmic core" evidence="8">
    <location>
        <begin position="20"/>
        <end position="236"/>
    </location>
</feature>
<evidence type="ECO:0000259" key="8">
    <source>
        <dbReference type="Pfam" id="PF12704"/>
    </source>
</evidence>
<dbReference type="GO" id="GO:0005886">
    <property type="term" value="C:plasma membrane"/>
    <property type="evidence" value="ECO:0007669"/>
    <property type="project" value="UniProtKB-SubCell"/>
</dbReference>
<organism evidence="9 10">
    <name type="scientific">Neptunitalea chrysea</name>
    <dbReference type="NCBI Taxonomy" id="1647581"/>
    <lineage>
        <taxon>Bacteria</taxon>
        <taxon>Pseudomonadati</taxon>
        <taxon>Bacteroidota</taxon>
        <taxon>Flavobacteriia</taxon>
        <taxon>Flavobacteriales</taxon>
        <taxon>Flavobacteriaceae</taxon>
        <taxon>Neptunitalea</taxon>
    </lineage>
</organism>
<dbReference type="PANTHER" id="PTHR30572">
    <property type="entry name" value="MEMBRANE COMPONENT OF TRANSPORTER-RELATED"/>
    <property type="match status" value="1"/>
</dbReference>
<dbReference type="Proteomes" id="UP001143545">
    <property type="component" value="Unassembled WGS sequence"/>
</dbReference>
<dbReference type="PANTHER" id="PTHR30572:SF18">
    <property type="entry name" value="ABC-TYPE MACROLIDE FAMILY EXPORT SYSTEM PERMEASE COMPONENT 2"/>
    <property type="match status" value="1"/>
</dbReference>
<keyword evidence="4 6" id="KW-1133">Transmembrane helix</keyword>
<evidence type="ECO:0000256" key="3">
    <source>
        <dbReference type="ARBA" id="ARBA00022692"/>
    </source>
</evidence>
<evidence type="ECO:0000256" key="2">
    <source>
        <dbReference type="ARBA" id="ARBA00022475"/>
    </source>
</evidence>
<evidence type="ECO:0000256" key="6">
    <source>
        <dbReference type="SAM" id="Phobius"/>
    </source>
</evidence>
<feature type="transmembrane region" description="Helical" evidence="6">
    <location>
        <begin position="733"/>
        <end position="755"/>
    </location>
</feature>